<dbReference type="InterPro" id="IPR029039">
    <property type="entry name" value="Flavoprotein-like_sf"/>
</dbReference>
<dbReference type="EMBL" id="PYBJ01000044">
    <property type="protein sequence ID" value="PSM37241.1"/>
    <property type="molecule type" value="Genomic_DNA"/>
</dbReference>
<comment type="caution">
    <text evidence="2">The sequence shown here is derived from an EMBL/GenBank/DDBJ whole genome shotgun (WGS) entry which is preliminary data.</text>
</comment>
<evidence type="ECO:0000259" key="1">
    <source>
        <dbReference type="Pfam" id="PF03358"/>
    </source>
</evidence>
<keyword evidence="3" id="KW-1185">Reference proteome</keyword>
<dbReference type="Gene3D" id="3.40.50.360">
    <property type="match status" value="1"/>
</dbReference>
<organism evidence="2 3">
    <name type="scientific">Streptomyces dioscori</name>
    <dbReference type="NCBI Taxonomy" id="2109333"/>
    <lineage>
        <taxon>Bacteria</taxon>
        <taxon>Bacillati</taxon>
        <taxon>Actinomycetota</taxon>
        <taxon>Actinomycetes</taxon>
        <taxon>Kitasatosporales</taxon>
        <taxon>Streptomycetaceae</taxon>
        <taxon>Streptomyces</taxon>
        <taxon>Streptomyces aurantiacus group</taxon>
    </lineage>
</organism>
<reference evidence="2 3" key="1">
    <citation type="submission" date="2018-03" db="EMBL/GenBank/DDBJ databases">
        <title>Streptomyces dioscori sp. nov., a novel endophytic actinobacterium isolated from bulbil of Dioscorea bulbifera L.</title>
        <authorList>
            <person name="Zhikuan W."/>
        </authorList>
    </citation>
    <scope>NUCLEOTIDE SEQUENCE [LARGE SCALE GENOMIC DNA]</scope>
    <source>
        <strain evidence="2 3">A217</strain>
    </source>
</reference>
<dbReference type="GO" id="GO:0016491">
    <property type="term" value="F:oxidoreductase activity"/>
    <property type="evidence" value="ECO:0007669"/>
    <property type="project" value="InterPro"/>
</dbReference>
<dbReference type="InterPro" id="IPR005025">
    <property type="entry name" value="FMN_Rdtase-like_dom"/>
</dbReference>
<dbReference type="GO" id="GO:0010181">
    <property type="term" value="F:FMN binding"/>
    <property type="evidence" value="ECO:0007669"/>
    <property type="project" value="TreeGrafter"/>
</dbReference>
<gene>
    <name evidence="2" type="ORF">C6Y14_42950</name>
</gene>
<evidence type="ECO:0000313" key="3">
    <source>
        <dbReference type="Proteomes" id="UP000240429"/>
    </source>
</evidence>
<dbReference type="SUPFAM" id="SSF52218">
    <property type="entry name" value="Flavoproteins"/>
    <property type="match status" value="1"/>
</dbReference>
<proteinExistence type="predicted"/>
<name>A0A2P8PTD2_9ACTN</name>
<accession>A0A2P8PTD2</accession>
<dbReference type="AlphaFoldDB" id="A0A2P8PTD2"/>
<feature type="domain" description="NADPH-dependent FMN reductase-like" evidence="1">
    <location>
        <begin position="12"/>
        <end position="147"/>
    </location>
</feature>
<dbReference type="PANTHER" id="PTHR30543">
    <property type="entry name" value="CHROMATE REDUCTASE"/>
    <property type="match status" value="1"/>
</dbReference>
<dbReference type="Pfam" id="PF03358">
    <property type="entry name" value="FMN_red"/>
    <property type="match status" value="1"/>
</dbReference>
<sequence>MTEPSTADRPLVQVLIASTRPNRAGEPTARWVADQAASSGSFDIEVVDLAEMDLPMLAEPGHPSTRDYQMASTRAFSEVIDRAAAYIFVLPEYNHSYNAALTNALDHLFREWRGKPVILVSYGGVAAGARAAMALEPVLISLQLHVAGFVPIPLIDQLLHLHDGQRVFRPTEPVEHGLTKALDALHRALQSGTV</sequence>
<protein>
    <submittedName>
        <fullName evidence="2">NADPH-dependent FMN reductase</fullName>
    </submittedName>
</protein>
<dbReference type="PANTHER" id="PTHR30543:SF21">
    <property type="entry name" value="NAD(P)H-DEPENDENT FMN REDUCTASE LOT6"/>
    <property type="match status" value="1"/>
</dbReference>
<dbReference type="InterPro" id="IPR050712">
    <property type="entry name" value="NAD(P)H-dep_reductase"/>
</dbReference>
<evidence type="ECO:0000313" key="2">
    <source>
        <dbReference type="EMBL" id="PSM37241.1"/>
    </source>
</evidence>
<dbReference type="RefSeq" id="WP_107022385.1">
    <property type="nucleotide sequence ID" value="NZ_KZ679068.1"/>
</dbReference>
<dbReference type="OrthoDB" id="9812295at2"/>
<dbReference type="Proteomes" id="UP000240429">
    <property type="component" value="Unassembled WGS sequence"/>
</dbReference>
<dbReference type="GO" id="GO:0005829">
    <property type="term" value="C:cytosol"/>
    <property type="evidence" value="ECO:0007669"/>
    <property type="project" value="TreeGrafter"/>
</dbReference>